<keyword evidence="2" id="KW-1185">Reference proteome</keyword>
<gene>
    <name evidence="1" type="ORF">NUW54_g12082</name>
</gene>
<accession>A0ACC1N251</accession>
<sequence>MVAAPWLRRLSRGTRTVAVPKQGRRGRARGPRRARWGRRHCAFGHLACLVDDEDGVWPLQTSGLRWEVVELHYWYCIDIRGTDAPGRGRPVINEIVGSSRRRSSRSARRCSTAIEAQATRAHACPSAHDRHKAEKPETTHALPLRSLFSSLAQRRRGTAAPGAVFVGVGVDVEVDVASLREANAPKPSAPIVIDASDRYMPAEMGPAYPQSYPPSSATPKPRAPTLPNYDLEPLEADAILTFNQTVEQLQAQGGRDLSRYPAVTELYDKANALRPKLAMSLSDTTRKEEVLIDMHEKLSQAVKLYDKLLTEQLSRPAWRAAPAQQQDGPSSAPLPSSRSSRSLRPSSKRRRCSGHFPSDSDFSPSISPASASPESSTNSSANTPLSVLPPNHPSQSSLLYNAASHNPIPSLTMSLAATAPAPALSARSASHSSPAPSSILSSPRAKGTQVRSADYEDWENLKELFARAAERYDADDVQEALPLLRAVIRECHRFLMDHPDPSVVYAHPPHARSQSPGAMTPTDERINGFWTVFILDRCWAIDTPWPMDLAAYQTVGVLSPSLRCALLISTDVQHPFPSDFRTTRTVQSFISGVEGEGNAGHQSILAMHAKAAILYEGATRLASRYNPCKPISASHCDIF</sequence>
<evidence type="ECO:0000313" key="2">
    <source>
        <dbReference type="Proteomes" id="UP001144978"/>
    </source>
</evidence>
<dbReference type="EMBL" id="JANSHE010004991">
    <property type="protein sequence ID" value="KAJ2973342.1"/>
    <property type="molecule type" value="Genomic_DNA"/>
</dbReference>
<evidence type="ECO:0000313" key="1">
    <source>
        <dbReference type="EMBL" id="KAJ2973342.1"/>
    </source>
</evidence>
<reference evidence="1" key="1">
    <citation type="submission" date="2022-08" db="EMBL/GenBank/DDBJ databases">
        <title>Genome Sequence of Pycnoporus sanguineus.</title>
        <authorList>
            <person name="Buettner E."/>
        </authorList>
    </citation>
    <scope>NUCLEOTIDE SEQUENCE</scope>
    <source>
        <strain evidence="1">CG-C14</strain>
    </source>
</reference>
<protein>
    <submittedName>
        <fullName evidence="1">Uncharacterized protein</fullName>
    </submittedName>
</protein>
<comment type="caution">
    <text evidence="1">The sequence shown here is derived from an EMBL/GenBank/DDBJ whole genome shotgun (WGS) entry which is preliminary data.</text>
</comment>
<organism evidence="1 2">
    <name type="scientific">Trametes sanguinea</name>
    <dbReference type="NCBI Taxonomy" id="158606"/>
    <lineage>
        <taxon>Eukaryota</taxon>
        <taxon>Fungi</taxon>
        <taxon>Dikarya</taxon>
        <taxon>Basidiomycota</taxon>
        <taxon>Agaricomycotina</taxon>
        <taxon>Agaricomycetes</taxon>
        <taxon>Polyporales</taxon>
        <taxon>Polyporaceae</taxon>
        <taxon>Trametes</taxon>
    </lineage>
</organism>
<proteinExistence type="predicted"/>
<name>A0ACC1N251_9APHY</name>
<dbReference type="Proteomes" id="UP001144978">
    <property type="component" value="Unassembled WGS sequence"/>
</dbReference>